<name>A0A1M6UZB3_9BACT</name>
<accession>A0A1T4PFB9</accession>
<proteinExistence type="predicted"/>
<organism evidence="1 3">
    <name type="scientific">Fibrobacter intestinalis</name>
    <dbReference type="NCBI Taxonomy" id="28122"/>
    <lineage>
        <taxon>Bacteria</taxon>
        <taxon>Pseudomonadati</taxon>
        <taxon>Fibrobacterota</taxon>
        <taxon>Fibrobacteria</taxon>
        <taxon>Fibrobacterales</taxon>
        <taxon>Fibrobacteraceae</taxon>
        <taxon>Fibrobacter</taxon>
    </lineage>
</organism>
<sequence>MQLPKYKKKKRVKLKICQEPGCGAEFWGHPIAKYCEKHRDIKNRQKQKKDVENIDAKNIVFRHNYTDILDLKFRCCLEGCGNLFEIKVFPKQFIYPRFCNEHRNDFKRANFIRLMRRKNQSEE</sequence>
<dbReference type="STRING" id="28122.SAMN02745108_01904"/>
<evidence type="ECO:0000313" key="3">
    <source>
        <dbReference type="Proteomes" id="UP000184275"/>
    </source>
</evidence>
<evidence type="ECO:0000313" key="1">
    <source>
        <dbReference type="EMBL" id="SHK74445.1"/>
    </source>
</evidence>
<keyword evidence="3" id="KW-1185">Reference proteome</keyword>
<dbReference type="RefSeq" id="WP_073304505.1">
    <property type="nucleotide sequence ID" value="NZ_FRAW01000016.1"/>
</dbReference>
<reference evidence="2 4" key="3">
    <citation type="submission" date="2017-02" db="EMBL/GenBank/DDBJ databases">
        <authorList>
            <person name="Peterson S.W."/>
        </authorList>
    </citation>
    <scope>NUCLEOTIDE SEQUENCE [LARGE SCALE GENOMIC DNA]</scope>
    <source>
        <strain evidence="2 4">ATCC 43854</strain>
    </source>
</reference>
<dbReference type="EMBL" id="FRAW01000016">
    <property type="protein sequence ID" value="SHK74445.1"/>
    <property type="molecule type" value="Genomic_DNA"/>
</dbReference>
<protein>
    <submittedName>
        <fullName evidence="1">Uncharacterized protein</fullName>
    </submittedName>
</protein>
<accession>A0A1M6UZB3</accession>
<reference evidence="3" key="1">
    <citation type="submission" date="2016-11" db="EMBL/GenBank/DDBJ databases">
        <authorList>
            <person name="Varghese N."/>
            <person name="Submissions S."/>
        </authorList>
    </citation>
    <scope>NUCLEOTIDE SEQUENCE [LARGE SCALE GENOMIC DNA]</scope>
    <source>
        <strain evidence="3">UWOS</strain>
    </source>
</reference>
<reference evidence="1" key="2">
    <citation type="submission" date="2016-11" db="EMBL/GenBank/DDBJ databases">
        <authorList>
            <person name="Jaros S."/>
            <person name="Januszkiewicz K."/>
            <person name="Wedrychowicz H."/>
        </authorList>
    </citation>
    <scope>NUCLEOTIDE SEQUENCE [LARGE SCALE GENOMIC DNA]</scope>
    <source>
        <strain evidence="1">UWOS</strain>
    </source>
</reference>
<dbReference type="Proteomes" id="UP000184275">
    <property type="component" value="Unassembled WGS sequence"/>
</dbReference>
<gene>
    <name evidence="2" type="ORF">SAMN02745108_01904</name>
    <name evidence="1" type="ORF">SAMN05720469_11611</name>
</gene>
<dbReference type="Proteomes" id="UP000190449">
    <property type="component" value="Unassembled WGS sequence"/>
</dbReference>
<evidence type="ECO:0000313" key="2">
    <source>
        <dbReference type="EMBL" id="SJZ90061.1"/>
    </source>
</evidence>
<dbReference type="EMBL" id="FUWU01000034">
    <property type="protein sequence ID" value="SJZ90061.1"/>
    <property type="molecule type" value="Genomic_DNA"/>
</dbReference>
<dbReference type="AlphaFoldDB" id="A0A1M6UZB3"/>
<evidence type="ECO:0000313" key="4">
    <source>
        <dbReference type="Proteomes" id="UP000190449"/>
    </source>
</evidence>